<dbReference type="EMBL" id="JTDL01000141">
    <property type="protein sequence ID" value="KHL01396.1"/>
    <property type="molecule type" value="Genomic_DNA"/>
</dbReference>
<proteinExistence type="predicted"/>
<name>A0A0B2AHU8_9MICC</name>
<reference evidence="1 2" key="1">
    <citation type="submission" date="2014-09" db="EMBL/GenBank/DDBJ databases">
        <title>Genome sequence of Sinomonas sp. MUSC 117.</title>
        <authorList>
            <person name="Lee L.-H."/>
        </authorList>
    </citation>
    <scope>NUCLEOTIDE SEQUENCE [LARGE SCALE GENOMIC DNA]</scope>
    <source>
        <strain evidence="1 2">MUSC 117</strain>
    </source>
</reference>
<comment type="caution">
    <text evidence="1">The sequence shown here is derived from an EMBL/GenBank/DDBJ whole genome shotgun (WGS) entry which is preliminary data.</text>
</comment>
<organism evidence="1 2">
    <name type="scientific">Sinomonas humi</name>
    <dbReference type="NCBI Taxonomy" id="1338436"/>
    <lineage>
        <taxon>Bacteria</taxon>
        <taxon>Bacillati</taxon>
        <taxon>Actinomycetota</taxon>
        <taxon>Actinomycetes</taxon>
        <taxon>Micrococcales</taxon>
        <taxon>Micrococcaceae</taxon>
        <taxon>Sinomonas</taxon>
    </lineage>
</organism>
<gene>
    <name evidence="1" type="ORF">LK10_16070</name>
</gene>
<accession>A0A0B2AHU8</accession>
<dbReference type="Proteomes" id="UP000030982">
    <property type="component" value="Unassembled WGS sequence"/>
</dbReference>
<sequence length="72" mass="7939">MIIAVVVLAFAVSYAIQRKLTSMFDYHCRRCDATFALTPAAAAVAPHSMGKKFGRCPNCGAWSWLEPVPKEH</sequence>
<evidence type="ECO:0000313" key="2">
    <source>
        <dbReference type="Proteomes" id="UP000030982"/>
    </source>
</evidence>
<evidence type="ECO:0000313" key="1">
    <source>
        <dbReference type="EMBL" id="KHL01396.1"/>
    </source>
</evidence>
<keyword evidence="2" id="KW-1185">Reference proteome</keyword>
<dbReference type="AlphaFoldDB" id="A0A0B2AHU8"/>
<protein>
    <submittedName>
        <fullName evidence="1">Uncharacterized protein</fullName>
    </submittedName>
</protein>